<feature type="transmembrane region" description="Helical" evidence="1">
    <location>
        <begin position="144"/>
        <end position="161"/>
    </location>
</feature>
<organism evidence="2 3">
    <name type="scientific">Mycobacterium phage Ekdilam</name>
    <dbReference type="NCBI Taxonomy" id="2599862"/>
    <lineage>
        <taxon>Viruses</taxon>
        <taxon>Duplodnaviria</taxon>
        <taxon>Heunggongvirae</taxon>
        <taxon>Uroviricota</taxon>
        <taxon>Caudoviricetes</taxon>
        <taxon>Weiservirinae</taxon>
        <taxon>Amginevirus</taxon>
        <taxon>Amginevirus ekdilam</taxon>
    </lineage>
</organism>
<keyword evidence="1" id="KW-1133">Transmembrane helix</keyword>
<evidence type="ECO:0000256" key="1">
    <source>
        <dbReference type="SAM" id="Phobius"/>
    </source>
</evidence>
<evidence type="ECO:0000313" key="2">
    <source>
        <dbReference type="EMBL" id="QFG11465.1"/>
    </source>
</evidence>
<keyword evidence="1" id="KW-0812">Transmembrane</keyword>
<dbReference type="EMBL" id="MN234199">
    <property type="protein sequence ID" value="QFG11465.1"/>
    <property type="molecule type" value="Genomic_DNA"/>
</dbReference>
<keyword evidence="1" id="KW-0472">Membrane</keyword>
<feature type="transmembrane region" description="Helical" evidence="1">
    <location>
        <begin position="100"/>
        <end position="118"/>
    </location>
</feature>
<feature type="transmembrane region" description="Helical" evidence="1">
    <location>
        <begin position="181"/>
        <end position="202"/>
    </location>
</feature>
<dbReference type="GeneID" id="60323541"/>
<evidence type="ECO:0000313" key="3">
    <source>
        <dbReference type="Proteomes" id="UP000326609"/>
    </source>
</evidence>
<proteinExistence type="predicted"/>
<protein>
    <submittedName>
        <fullName evidence="2">Membrane protein</fullName>
    </submittedName>
</protein>
<name>A0A5J6TKW2_9CAUD</name>
<gene>
    <name evidence="2" type="primary">41</name>
    <name evidence="2" type="ORF">PBI_EKDILAM_41</name>
</gene>
<accession>A0A5J6TKW2</accession>
<dbReference type="RefSeq" id="YP_009952094.1">
    <property type="nucleotide sequence ID" value="NC_051608.1"/>
</dbReference>
<keyword evidence="3" id="KW-1185">Reference proteome</keyword>
<sequence>MIVTLFAGGLSAVVLSIRRHTWRVPGELPATLAVLFFGLGTWLMAVECRVGELLWHVTGWGYLDSFAGHLLWLGGVICLLYQALYRLAESDERTEIFDALVRWPITLIVPLMISAMYMSEAMHELPSLDVAVIPASDWLQGYRVLWYGSLMYLTLLLIRILRVVRATGTGPHRVAKLYEAASWLIVLAVVIRVVSYCAPFAHLQQVPIVLRLVILAVVAAGASVSWLGKMEVYRGLLSRTRTSRRERRADTLQSHRDRLGRVLDDQPPEPVS</sequence>
<dbReference type="Proteomes" id="UP000326609">
    <property type="component" value="Segment"/>
</dbReference>
<feature type="transmembrane region" description="Helical" evidence="1">
    <location>
        <begin position="28"/>
        <end position="46"/>
    </location>
</feature>
<feature type="transmembrane region" description="Helical" evidence="1">
    <location>
        <begin position="66"/>
        <end position="88"/>
    </location>
</feature>
<feature type="transmembrane region" description="Helical" evidence="1">
    <location>
        <begin position="208"/>
        <end position="228"/>
    </location>
</feature>
<dbReference type="KEGG" id="vg:60323541"/>
<reference evidence="2 3" key="1">
    <citation type="submission" date="2019-07" db="EMBL/GenBank/DDBJ databases">
        <authorList>
            <person name="Divens A.M."/>
            <person name="Garlena R.A."/>
            <person name="Russell D.A."/>
            <person name="Pope W.H."/>
            <person name="Jacobs-Sera D."/>
            <person name="Hatfull G.F."/>
        </authorList>
    </citation>
    <scope>NUCLEOTIDE SEQUENCE [LARGE SCALE GENOMIC DNA]</scope>
</reference>